<dbReference type="EMBL" id="JBHSKT010000001">
    <property type="protein sequence ID" value="MFC5269009.1"/>
    <property type="molecule type" value="Genomic_DNA"/>
</dbReference>
<evidence type="ECO:0000256" key="1">
    <source>
        <dbReference type="SAM" id="SignalP"/>
    </source>
</evidence>
<evidence type="ECO:0000259" key="2">
    <source>
        <dbReference type="SMART" id="SM00228"/>
    </source>
</evidence>
<dbReference type="Pfam" id="PF13180">
    <property type="entry name" value="PDZ_2"/>
    <property type="match status" value="1"/>
</dbReference>
<protein>
    <submittedName>
        <fullName evidence="3">Alpha/beta fold hydrolase</fullName>
    </submittedName>
</protein>
<dbReference type="Proteomes" id="UP001596161">
    <property type="component" value="Unassembled WGS sequence"/>
</dbReference>
<name>A0ABW0E833_9BACT</name>
<keyword evidence="4" id="KW-1185">Reference proteome</keyword>
<accession>A0ABW0E833</accession>
<feature type="domain" description="PDZ" evidence="2">
    <location>
        <begin position="27"/>
        <end position="109"/>
    </location>
</feature>
<dbReference type="InterPro" id="IPR029058">
    <property type="entry name" value="AB_hydrolase_fold"/>
</dbReference>
<dbReference type="Pfam" id="PF12146">
    <property type="entry name" value="Hydrolase_4"/>
    <property type="match status" value="1"/>
</dbReference>
<dbReference type="RefSeq" id="WP_378015408.1">
    <property type="nucleotide sequence ID" value="NZ_JBHSKT010000001.1"/>
</dbReference>
<dbReference type="CDD" id="cd06779">
    <property type="entry name" value="cpPDZ_Deg_HtrA-like"/>
    <property type="match status" value="1"/>
</dbReference>
<dbReference type="InterPro" id="IPR022742">
    <property type="entry name" value="Hydrolase_4"/>
</dbReference>
<dbReference type="InterPro" id="IPR001478">
    <property type="entry name" value="PDZ"/>
</dbReference>
<evidence type="ECO:0000313" key="4">
    <source>
        <dbReference type="Proteomes" id="UP001596161"/>
    </source>
</evidence>
<organism evidence="3 4">
    <name type="scientific">Adhaeribacter terreus</name>
    <dbReference type="NCBI Taxonomy" id="529703"/>
    <lineage>
        <taxon>Bacteria</taxon>
        <taxon>Pseudomonadati</taxon>
        <taxon>Bacteroidota</taxon>
        <taxon>Cytophagia</taxon>
        <taxon>Cytophagales</taxon>
        <taxon>Hymenobacteraceae</taxon>
        <taxon>Adhaeribacter</taxon>
    </lineage>
</organism>
<evidence type="ECO:0000313" key="3">
    <source>
        <dbReference type="EMBL" id="MFC5269009.1"/>
    </source>
</evidence>
<keyword evidence="1" id="KW-0732">Signal</keyword>
<dbReference type="Gene3D" id="2.30.42.10">
    <property type="match status" value="1"/>
</dbReference>
<dbReference type="SMART" id="SM00228">
    <property type="entry name" value="PDZ"/>
    <property type="match status" value="1"/>
</dbReference>
<dbReference type="Gene3D" id="3.40.50.1820">
    <property type="entry name" value="alpha/beta hydrolase"/>
    <property type="match status" value="1"/>
</dbReference>
<keyword evidence="3" id="KW-0378">Hydrolase</keyword>
<proteinExistence type="predicted"/>
<dbReference type="SUPFAM" id="SSF50156">
    <property type="entry name" value="PDZ domain-like"/>
    <property type="match status" value="1"/>
</dbReference>
<feature type="chain" id="PRO_5046242256" evidence="1">
    <location>
        <begin position="21"/>
        <end position="456"/>
    </location>
</feature>
<dbReference type="SUPFAM" id="SSF53474">
    <property type="entry name" value="alpha/beta-Hydrolases"/>
    <property type="match status" value="1"/>
</dbReference>
<dbReference type="InterPro" id="IPR036034">
    <property type="entry name" value="PDZ_sf"/>
</dbReference>
<sequence length="456" mass="51833">MKKLLSLLFLCFLIAFQLQAQKLKRKAFLGVKPQELNDSIAKANKLQVNSGLLVLEVSPNSTAESLKLKPQDVVTSINQKSISSIPQLVESFQNLRENEKVEITVQRGKKKLKLKGKTLGKPYEKPDATTDVIYDQVKFGNGYLRAIITKPKGEGKFPAILFIPGYNCGSIDNYNVGAYGKLIKGWNEKGYAVMRIEKSGMGDSENTVPCAEVDMYTEIASFETGYKHLKTYNFVDTTNLFMFGHSMGGVIAPVIAEKYQPKGVMVYGTVFRPWFEFMIDLIRKQNIMTGADYVENEKLTRQMQTLFYEFFVLKKSPAEIAQNPNLTALAAKELDYKPNSNLMWGRHYKFWQQLDELNMAQSWRNTRSNVLAIWGSADWISFEEEEHTIIADLVNKYNPGKGTYLKLANTNHGFIKMPGMIEGIKLSSPTYNEQNFNYDLVAETDKWMKSKLKAKI</sequence>
<comment type="caution">
    <text evidence="3">The sequence shown here is derived from an EMBL/GenBank/DDBJ whole genome shotgun (WGS) entry which is preliminary data.</text>
</comment>
<feature type="signal peptide" evidence="1">
    <location>
        <begin position="1"/>
        <end position="20"/>
    </location>
</feature>
<reference evidence="4" key="1">
    <citation type="journal article" date="2019" name="Int. J. Syst. Evol. Microbiol.">
        <title>The Global Catalogue of Microorganisms (GCM) 10K type strain sequencing project: providing services to taxonomists for standard genome sequencing and annotation.</title>
        <authorList>
            <consortium name="The Broad Institute Genomics Platform"/>
            <consortium name="The Broad Institute Genome Sequencing Center for Infectious Disease"/>
            <person name="Wu L."/>
            <person name="Ma J."/>
        </authorList>
    </citation>
    <scope>NUCLEOTIDE SEQUENCE [LARGE SCALE GENOMIC DNA]</scope>
    <source>
        <strain evidence="4">KACC 12602</strain>
    </source>
</reference>
<dbReference type="PANTHER" id="PTHR43265:SF1">
    <property type="entry name" value="ESTERASE ESTD"/>
    <property type="match status" value="1"/>
</dbReference>
<dbReference type="GO" id="GO:0016787">
    <property type="term" value="F:hydrolase activity"/>
    <property type="evidence" value="ECO:0007669"/>
    <property type="project" value="UniProtKB-KW"/>
</dbReference>
<dbReference type="PANTHER" id="PTHR43265">
    <property type="entry name" value="ESTERASE ESTD"/>
    <property type="match status" value="1"/>
</dbReference>
<gene>
    <name evidence="3" type="ORF">ACFPIB_00195</name>
</gene>
<dbReference type="InterPro" id="IPR053145">
    <property type="entry name" value="AB_hydrolase_Est10"/>
</dbReference>